<sequence length="50" mass="5830">MAKLLQTQERIIMPKNIHQITRQRIQSAAFAQKQGLVKRISLMLKKVWGV</sequence>
<protein>
    <submittedName>
        <fullName evidence="1">Uncharacterized protein</fullName>
    </submittedName>
</protein>
<accession>D0C9U8</accession>
<reference evidence="2" key="1">
    <citation type="journal article" date="2012" name="PLoS ONE">
        <title>The success of Acinetobacter species; genetic, metabolic and virulence attributes.</title>
        <authorList>
            <person name="Peleg A.Y."/>
            <person name="de Breij A."/>
            <person name="Adams M.D."/>
            <person name="Cerqueira G.M."/>
            <person name="Mocali S."/>
            <person name="Galardini M."/>
            <person name="Nibbering P.H."/>
            <person name="Earl A.M."/>
            <person name="Ward D.V."/>
            <person name="Paterson D.L."/>
            <person name="Seifert H."/>
            <person name="Dijkshoorn L."/>
        </authorList>
    </citation>
    <scope>NUCLEOTIDE SEQUENCE [LARGE SCALE GENOMIC DNA]</scope>
    <source>
        <strain evidence="2">ATCC 19606 / DSM 30007 / JCM 6841 / CCUG 19606 / CIP 70.34 / NBRC 109757 / NCIMB 12457 / NCTC 12156 / 81</strain>
    </source>
</reference>
<proteinExistence type="predicted"/>
<evidence type="ECO:0000313" key="2">
    <source>
        <dbReference type="Proteomes" id="UP000005740"/>
    </source>
</evidence>
<dbReference type="Proteomes" id="UP000005740">
    <property type="component" value="Unassembled WGS sequence"/>
</dbReference>
<name>D0C9U8_ACIB2</name>
<dbReference type="EMBL" id="GG704573">
    <property type="protein sequence ID" value="EEX04017.1"/>
    <property type="molecule type" value="Genomic_DNA"/>
</dbReference>
<dbReference type="BioCyc" id="ABAU575584-HMP:GM69-1427-MONOMER"/>
<evidence type="ECO:0000313" key="1">
    <source>
        <dbReference type="EMBL" id="EEX04017.1"/>
    </source>
</evidence>
<gene>
    <name evidence="1" type="ORF">HMPREF0010_01411</name>
</gene>
<organism evidence="1 2">
    <name type="scientific">Acinetobacter baumannii (strain ATCC 19606 / DSM 30007 / JCM 6841 / CCUG 19606 / CIP 70.34 / NBRC 109757 / NCIMB 12457 / NCTC 12156 / 81)</name>
    <dbReference type="NCBI Taxonomy" id="575584"/>
    <lineage>
        <taxon>Bacteria</taxon>
        <taxon>Pseudomonadati</taxon>
        <taxon>Pseudomonadota</taxon>
        <taxon>Gammaproteobacteria</taxon>
        <taxon>Moraxellales</taxon>
        <taxon>Moraxellaceae</taxon>
        <taxon>Acinetobacter</taxon>
        <taxon>Acinetobacter calcoaceticus/baumannii complex</taxon>
    </lineage>
</organism>
<dbReference type="AlphaFoldDB" id="D0C9U8"/>